<accession>A0A8J2L002</accession>
<evidence type="ECO:0000313" key="2">
    <source>
        <dbReference type="Proteomes" id="UP000708208"/>
    </source>
</evidence>
<name>A0A8J2L002_9HEXA</name>
<dbReference type="AlphaFoldDB" id="A0A8J2L002"/>
<reference evidence="1" key="1">
    <citation type="submission" date="2021-06" db="EMBL/GenBank/DDBJ databases">
        <authorList>
            <person name="Hodson N. C."/>
            <person name="Mongue J. A."/>
            <person name="Jaron S. K."/>
        </authorList>
    </citation>
    <scope>NUCLEOTIDE SEQUENCE</scope>
</reference>
<gene>
    <name evidence="1" type="ORF">AFUS01_LOCUS23777</name>
</gene>
<evidence type="ECO:0000313" key="1">
    <source>
        <dbReference type="EMBL" id="CAG7785133.1"/>
    </source>
</evidence>
<dbReference type="Proteomes" id="UP000708208">
    <property type="component" value="Unassembled WGS sequence"/>
</dbReference>
<sequence>GLNQDSHSVFIEMEPAGRVLLTLTLQLSWVCSGQSKKLIPRLHVLPI</sequence>
<proteinExistence type="predicted"/>
<organism evidence="1 2">
    <name type="scientific">Allacma fusca</name>
    <dbReference type="NCBI Taxonomy" id="39272"/>
    <lineage>
        <taxon>Eukaryota</taxon>
        <taxon>Metazoa</taxon>
        <taxon>Ecdysozoa</taxon>
        <taxon>Arthropoda</taxon>
        <taxon>Hexapoda</taxon>
        <taxon>Collembola</taxon>
        <taxon>Symphypleona</taxon>
        <taxon>Sminthuridae</taxon>
        <taxon>Allacma</taxon>
    </lineage>
</organism>
<comment type="caution">
    <text evidence="1">The sequence shown here is derived from an EMBL/GenBank/DDBJ whole genome shotgun (WGS) entry which is preliminary data.</text>
</comment>
<dbReference type="OrthoDB" id="2015333at2759"/>
<protein>
    <submittedName>
        <fullName evidence="1">Uncharacterized protein</fullName>
    </submittedName>
</protein>
<keyword evidence="2" id="KW-1185">Reference proteome</keyword>
<feature type="non-terminal residue" evidence="1">
    <location>
        <position position="1"/>
    </location>
</feature>
<dbReference type="EMBL" id="CAJVCH010289944">
    <property type="protein sequence ID" value="CAG7785133.1"/>
    <property type="molecule type" value="Genomic_DNA"/>
</dbReference>